<evidence type="ECO:0000259" key="5">
    <source>
        <dbReference type="PROSITE" id="PS50011"/>
    </source>
</evidence>
<keyword evidence="2" id="KW-0547">Nucleotide-binding</keyword>
<feature type="domain" description="Protein kinase" evidence="5">
    <location>
        <begin position="98"/>
        <end position="362"/>
    </location>
</feature>
<dbReference type="GO" id="GO:0005524">
    <property type="term" value="F:ATP binding"/>
    <property type="evidence" value="ECO:0007669"/>
    <property type="project" value="UniProtKB-KW"/>
</dbReference>
<accession>A0A3B1DDC6</accession>
<gene>
    <name evidence="6" type="ORF">MNBD_PLANCTO02-1730</name>
</gene>
<dbReference type="Pfam" id="PF00069">
    <property type="entry name" value="Pkinase"/>
    <property type="match status" value="1"/>
</dbReference>
<dbReference type="Gene3D" id="3.30.200.20">
    <property type="entry name" value="Phosphorylase Kinase, domain 1"/>
    <property type="match status" value="1"/>
</dbReference>
<dbReference type="CDD" id="cd14014">
    <property type="entry name" value="STKc_PknB_like"/>
    <property type="match status" value="1"/>
</dbReference>
<dbReference type="PROSITE" id="PS50011">
    <property type="entry name" value="PROTEIN_KINASE_DOM"/>
    <property type="match status" value="1"/>
</dbReference>
<dbReference type="SMART" id="SM00220">
    <property type="entry name" value="S_TKc"/>
    <property type="match status" value="1"/>
</dbReference>
<dbReference type="SUPFAM" id="SSF56112">
    <property type="entry name" value="Protein kinase-like (PK-like)"/>
    <property type="match status" value="1"/>
</dbReference>
<keyword evidence="1" id="KW-0808">Transferase</keyword>
<dbReference type="PANTHER" id="PTHR43289:SF6">
    <property type="entry name" value="SERINE_THREONINE-PROTEIN KINASE NEKL-3"/>
    <property type="match status" value="1"/>
</dbReference>
<dbReference type="InterPro" id="IPR008271">
    <property type="entry name" value="Ser/Thr_kinase_AS"/>
</dbReference>
<dbReference type="Gene3D" id="1.10.510.10">
    <property type="entry name" value="Transferase(Phosphotransferase) domain 1"/>
    <property type="match status" value="1"/>
</dbReference>
<evidence type="ECO:0000256" key="4">
    <source>
        <dbReference type="ARBA" id="ARBA00022840"/>
    </source>
</evidence>
<dbReference type="GO" id="GO:0004674">
    <property type="term" value="F:protein serine/threonine kinase activity"/>
    <property type="evidence" value="ECO:0007669"/>
    <property type="project" value="UniProtKB-KW"/>
</dbReference>
<evidence type="ECO:0000256" key="3">
    <source>
        <dbReference type="ARBA" id="ARBA00022777"/>
    </source>
</evidence>
<dbReference type="EMBL" id="UOGL01000083">
    <property type="protein sequence ID" value="VAX36861.1"/>
    <property type="molecule type" value="Genomic_DNA"/>
</dbReference>
<keyword evidence="6" id="KW-0723">Serine/threonine-protein kinase</keyword>
<evidence type="ECO:0000256" key="1">
    <source>
        <dbReference type="ARBA" id="ARBA00022679"/>
    </source>
</evidence>
<evidence type="ECO:0000256" key="2">
    <source>
        <dbReference type="ARBA" id="ARBA00022741"/>
    </source>
</evidence>
<dbReference type="PROSITE" id="PS00107">
    <property type="entry name" value="PROTEIN_KINASE_ATP"/>
    <property type="match status" value="1"/>
</dbReference>
<protein>
    <submittedName>
        <fullName evidence="6">Serine/threonine protein kinase PrkC, regulator of stationary phase</fullName>
    </submittedName>
</protein>
<feature type="non-terminal residue" evidence="6">
    <location>
        <position position="1"/>
    </location>
</feature>
<dbReference type="InterPro" id="IPR011009">
    <property type="entry name" value="Kinase-like_dom_sf"/>
</dbReference>
<sequence length="856" mass="96024">NQSNQSLIISEYLRQKDAGQNVDVNALCKKYPEMADKLRSYIAGEALFDPVAQPKKDSPASEISTLVSGSVDINAETVVPDASNKTTPDKKKTLFGRYQIKRELGEGAMGTVYCAYDIQLDCLVALKIPKPAAYADEEFLKRFQREAQSAAKLSHPNLCRVFDFGIHEKTPYISMDFIEGQPLSRFVGTSQYQDQLSTAKLIRDLALGLDYAHKKNIIHRDVKPANILIDLKGRPVITDFGLARKMEQSDESRMTQDGIIVGTPAYMAPEQMAGIQSEVGAGCDIFCLGVIFFELLTGKLPFKGTVASLIAQVCRDSPPSPSIFRDDVDTQLEKLCLKMMEKKPKDRPKSMKIIADYLTKWIDSPASKTNPNTKRKQESLQKLDIIRKNTIKLLQNLQFTKAIGQLEKMSTIQDKEATKYVKWAKQELIKTKKSIKEYRENLPYAISLAKQLVIKYDYEQAVALLKEIPPDFQTEVTQNLLYEAEDLHAESTQLIEELQYAINRKSLKKIKTKLNRLLVIKPGNRMAKELHASLSTYGEGKDYRFDENGKLKPSISLFDAFGGVKIAAIVGTVAFLLTSAIVMFSMRTDKGEVGIPVGQAQNERDNKLPIPLVPNPKSIGEHNVLFVVRTEFIHNQPGKLLAGVTIELFHQPSNDAGQQVSLGRVITNKNGQGNLQVKLMTEQQTTGNFLAKLTLEGKQYERKLVNFPKVQLQNFTLPIPASIKNAPPEYLNPDWIEQRLAQIGIDQLIEEYATEANKNKENKNVQIIKSTLKLSQNILRKHPEALREQLQARLVGLQSPVFSRFQKLKSNRIQFRSEWATFNGPNSPLLYSFTGPRTAVFSVVLTPDGKQAISSS</sequence>
<dbReference type="PANTHER" id="PTHR43289">
    <property type="entry name" value="MITOGEN-ACTIVATED PROTEIN KINASE KINASE KINASE 20-RELATED"/>
    <property type="match status" value="1"/>
</dbReference>
<dbReference type="InterPro" id="IPR000719">
    <property type="entry name" value="Prot_kinase_dom"/>
</dbReference>
<organism evidence="6">
    <name type="scientific">hydrothermal vent metagenome</name>
    <dbReference type="NCBI Taxonomy" id="652676"/>
    <lineage>
        <taxon>unclassified sequences</taxon>
        <taxon>metagenomes</taxon>
        <taxon>ecological metagenomes</taxon>
    </lineage>
</organism>
<evidence type="ECO:0000313" key="6">
    <source>
        <dbReference type="EMBL" id="VAX36861.1"/>
    </source>
</evidence>
<dbReference type="InterPro" id="IPR017441">
    <property type="entry name" value="Protein_kinase_ATP_BS"/>
</dbReference>
<dbReference type="AlphaFoldDB" id="A0A3B1DDC6"/>
<proteinExistence type="predicted"/>
<dbReference type="PROSITE" id="PS00108">
    <property type="entry name" value="PROTEIN_KINASE_ST"/>
    <property type="match status" value="1"/>
</dbReference>
<keyword evidence="3 6" id="KW-0418">Kinase</keyword>
<feature type="non-terminal residue" evidence="6">
    <location>
        <position position="856"/>
    </location>
</feature>
<keyword evidence="4" id="KW-0067">ATP-binding</keyword>
<name>A0A3B1DDC6_9ZZZZ</name>
<reference evidence="6" key="1">
    <citation type="submission" date="2018-06" db="EMBL/GenBank/DDBJ databases">
        <authorList>
            <person name="Zhirakovskaya E."/>
        </authorList>
    </citation>
    <scope>NUCLEOTIDE SEQUENCE</scope>
</reference>